<keyword evidence="6" id="KW-0645">Protease</keyword>
<evidence type="ECO:0000256" key="5">
    <source>
        <dbReference type="ARBA" id="ARBA00022490"/>
    </source>
</evidence>
<evidence type="ECO:0000256" key="6">
    <source>
        <dbReference type="ARBA" id="ARBA00022670"/>
    </source>
</evidence>
<protein>
    <recommendedName>
        <fullName evidence="9">Pyroglutamyl-peptidase I</fullName>
        <ecNumber evidence="9">3.4.19.3</ecNumber>
    </recommendedName>
</protein>
<sequence length="203" mass="21542">MSRRVLVTAFEPFGGDTVNPTIAALEALRSTVDGGELPGVGLTGRVLPVEFERAQQQISELITETDPHAVICLGLAGGRTRVTPERLAVNLMDARIPDNAGTQPTDEPVVPDGPAAYFSTLPVKAMVDALTEAQVPAEVSMTAGTYVCNTVLYRVLHSLACTSTHTGAIPAGFIHVPHPDVMDQETINRAVQVCVRTVTDQLS</sequence>
<comment type="function">
    <text evidence="2">Removes 5-oxoproline from various penultimate amino acid residues except L-proline.</text>
</comment>
<dbReference type="InterPro" id="IPR033694">
    <property type="entry name" value="PGPEP1_Cys_AS"/>
</dbReference>
<evidence type="ECO:0000313" key="12">
    <source>
        <dbReference type="Proteomes" id="UP000823858"/>
    </source>
</evidence>
<evidence type="ECO:0000256" key="8">
    <source>
        <dbReference type="ARBA" id="ARBA00022807"/>
    </source>
</evidence>
<dbReference type="InterPro" id="IPR029762">
    <property type="entry name" value="PGP-I_bact-type"/>
</dbReference>
<dbReference type="PIRSF" id="PIRSF015592">
    <property type="entry name" value="Prld-crbxl_pptds"/>
    <property type="match status" value="1"/>
</dbReference>
<dbReference type="InterPro" id="IPR033693">
    <property type="entry name" value="PGPEP1_Glu_AS"/>
</dbReference>
<comment type="catalytic activity">
    <reaction evidence="1 9">
        <text>Release of an N-terminal pyroglutamyl group from a polypeptide, the second amino acid generally not being Pro.</text>
        <dbReference type="EC" id="3.4.19.3"/>
    </reaction>
</comment>
<dbReference type="Proteomes" id="UP000823858">
    <property type="component" value="Unassembled WGS sequence"/>
</dbReference>
<dbReference type="PRINTS" id="PR00706">
    <property type="entry name" value="PYROGLUPTASE"/>
</dbReference>
<dbReference type="Gene3D" id="3.40.630.20">
    <property type="entry name" value="Peptidase C15, pyroglutamyl peptidase I-like"/>
    <property type="match status" value="1"/>
</dbReference>
<feature type="active site" evidence="9">
    <location>
        <position position="85"/>
    </location>
</feature>
<dbReference type="CDD" id="cd00501">
    <property type="entry name" value="Peptidase_C15"/>
    <property type="match status" value="1"/>
</dbReference>
<organism evidence="11 12">
    <name type="scientific">Candidatus Corynebacterium faecigallinarum</name>
    <dbReference type="NCBI Taxonomy" id="2838528"/>
    <lineage>
        <taxon>Bacteria</taxon>
        <taxon>Bacillati</taxon>
        <taxon>Actinomycetota</taxon>
        <taxon>Actinomycetes</taxon>
        <taxon>Mycobacteriales</taxon>
        <taxon>Corynebacteriaceae</taxon>
        <taxon>Corynebacterium</taxon>
    </lineage>
</organism>
<dbReference type="Pfam" id="PF01470">
    <property type="entry name" value="Peptidase_C15"/>
    <property type="match status" value="1"/>
</dbReference>
<dbReference type="EMBL" id="DWVP01000004">
    <property type="protein sequence ID" value="HJC84538.1"/>
    <property type="molecule type" value="Genomic_DNA"/>
</dbReference>
<evidence type="ECO:0000256" key="2">
    <source>
        <dbReference type="ARBA" id="ARBA00002280"/>
    </source>
</evidence>
<dbReference type="InterPro" id="IPR000816">
    <property type="entry name" value="Peptidase_C15"/>
</dbReference>
<feature type="active site" evidence="10">
    <location>
        <position position="148"/>
    </location>
</feature>
<dbReference type="GO" id="GO:0005829">
    <property type="term" value="C:cytosol"/>
    <property type="evidence" value="ECO:0007669"/>
    <property type="project" value="InterPro"/>
</dbReference>
<dbReference type="SUPFAM" id="SSF53182">
    <property type="entry name" value="Pyrrolidone carboxyl peptidase (pyroglutamate aminopeptidase)"/>
    <property type="match status" value="1"/>
</dbReference>
<keyword evidence="8" id="KW-0788">Thiol protease</keyword>
<name>A0A9D2TPB6_9CORY</name>
<evidence type="ECO:0000256" key="7">
    <source>
        <dbReference type="ARBA" id="ARBA00022801"/>
    </source>
</evidence>
<dbReference type="PROSITE" id="PS01333">
    <property type="entry name" value="PYRASE_GLU"/>
    <property type="match status" value="1"/>
</dbReference>
<evidence type="ECO:0000313" key="11">
    <source>
        <dbReference type="EMBL" id="HJC84538.1"/>
    </source>
</evidence>
<reference evidence="11" key="1">
    <citation type="journal article" date="2021" name="PeerJ">
        <title>Extensive microbial diversity within the chicken gut microbiome revealed by metagenomics and culture.</title>
        <authorList>
            <person name="Gilroy R."/>
            <person name="Ravi A."/>
            <person name="Getino M."/>
            <person name="Pursley I."/>
            <person name="Horton D.L."/>
            <person name="Alikhan N.F."/>
            <person name="Baker D."/>
            <person name="Gharbi K."/>
            <person name="Hall N."/>
            <person name="Watson M."/>
            <person name="Adriaenssens E.M."/>
            <person name="Foster-Nyarko E."/>
            <person name="Jarju S."/>
            <person name="Secka A."/>
            <person name="Antonio M."/>
            <person name="Oren A."/>
            <person name="Chaudhuri R.R."/>
            <person name="La Ragione R."/>
            <person name="Hildebrand F."/>
            <person name="Pallen M.J."/>
        </authorList>
    </citation>
    <scope>NUCLEOTIDE SEQUENCE</scope>
    <source>
        <strain evidence="11">ChiHjej13B12-4958</strain>
    </source>
</reference>
<evidence type="ECO:0000256" key="1">
    <source>
        <dbReference type="ARBA" id="ARBA00001770"/>
    </source>
</evidence>
<comment type="caution">
    <text evidence="11">The sequence shown here is derived from an EMBL/GenBank/DDBJ whole genome shotgun (WGS) entry which is preliminary data.</text>
</comment>
<evidence type="ECO:0000256" key="3">
    <source>
        <dbReference type="ARBA" id="ARBA00004496"/>
    </source>
</evidence>
<evidence type="ECO:0000256" key="9">
    <source>
        <dbReference type="PROSITE-ProRule" id="PRU10076"/>
    </source>
</evidence>
<comment type="subcellular location">
    <subcellularLocation>
        <location evidence="3">Cytoplasm</location>
    </subcellularLocation>
</comment>
<dbReference type="NCBIfam" id="TIGR00504">
    <property type="entry name" value="pyro_pdase"/>
    <property type="match status" value="1"/>
</dbReference>
<proteinExistence type="inferred from homology"/>
<keyword evidence="7 11" id="KW-0378">Hydrolase</keyword>
<evidence type="ECO:0000256" key="10">
    <source>
        <dbReference type="PROSITE-ProRule" id="PRU10077"/>
    </source>
</evidence>
<dbReference type="InterPro" id="IPR036440">
    <property type="entry name" value="Peptidase_C15-like_sf"/>
</dbReference>
<accession>A0A9D2TPB6</accession>
<dbReference type="PANTHER" id="PTHR23402">
    <property type="entry name" value="PROTEASE FAMILY C15 PYROGLUTAMYL-PEPTIDASE I-RELATED"/>
    <property type="match status" value="1"/>
</dbReference>
<reference evidence="11" key="2">
    <citation type="submission" date="2021-04" db="EMBL/GenBank/DDBJ databases">
        <authorList>
            <person name="Gilroy R."/>
        </authorList>
    </citation>
    <scope>NUCLEOTIDE SEQUENCE</scope>
    <source>
        <strain evidence="11">ChiHjej13B12-4958</strain>
    </source>
</reference>
<keyword evidence="5" id="KW-0963">Cytoplasm</keyword>
<dbReference type="NCBIfam" id="NF009676">
    <property type="entry name" value="PRK13197.1"/>
    <property type="match status" value="1"/>
</dbReference>
<dbReference type="GO" id="GO:0006508">
    <property type="term" value="P:proteolysis"/>
    <property type="evidence" value="ECO:0007669"/>
    <property type="project" value="UniProtKB-KW"/>
</dbReference>
<dbReference type="AlphaFoldDB" id="A0A9D2TPB6"/>
<dbReference type="PROSITE" id="PS01334">
    <property type="entry name" value="PYRASE_CYS"/>
    <property type="match status" value="1"/>
</dbReference>
<dbReference type="InterPro" id="IPR016125">
    <property type="entry name" value="Peptidase_C15-like"/>
</dbReference>
<gene>
    <name evidence="11" type="primary">pcp</name>
    <name evidence="11" type="ORF">H9751_03115</name>
</gene>
<evidence type="ECO:0000256" key="4">
    <source>
        <dbReference type="ARBA" id="ARBA00006641"/>
    </source>
</evidence>
<dbReference type="EC" id="3.4.19.3" evidence="9"/>
<dbReference type="GO" id="GO:0016920">
    <property type="term" value="F:pyroglutamyl-peptidase activity"/>
    <property type="evidence" value="ECO:0007669"/>
    <property type="project" value="UniProtKB-EC"/>
</dbReference>
<comment type="similarity">
    <text evidence="4">Belongs to the peptidase C15 family.</text>
</comment>
<dbReference type="PANTHER" id="PTHR23402:SF1">
    <property type="entry name" value="PYROGLUTAMYL-PEPTIDASE I"/>
    <property type="match status" value="1"/>
</dbReference>